<organism evidence="3 4">
    <name type="scientific">Lactobacillus melliventris</name>
    <dbReference type="NCBI Taxonomy" id="1218507"/>
    <lineage>
        <taxon>Bacteria</taxon>
        <taxon>Bacillati</taxon>
        <taxon>Bacillota</taxon>
        <taxon>Bacilli</taxon>
        <taxon>Lactobacillales</taxon>
        <taxon>Lactobacillaceae</taxon>
        <taxon>Lactobacillus</taxon>
    </lineage>
</organism>
<feature type="signal peptide" evidence="2">
    <location>
        <begin position="1"/>
        <end position="22"/>
    </location>
</feature>
<evidence type="ECO:0000256" key="1">
    <source>
        <dbReference type="SAM" id="MobiDB-lite"/>
    </source>
</evidence>
<evidence type="ECO:0000313" key="4">
    <source>
        <dbReference type="Proteomes" id="UP000247698"/>
    </source>
</evidence>
<evidence type="ECO:0000313" key="3">
    <source>
        <dbReference type="EMBL" id="PXY84860.1"/>
    </source>
</evidence>
<protein>
    <recommendedName>
        <fullName evidence="5">Lipoprotein</fullName>
    </recommendedName>
</protein>
<proteinExistence type="predicted"/>
<feature type="compositionally biased region" description="Basic residues" evidence="1">
    <location>
        <begin position="42"/>
        <end position="55"/>
    </location>
</feature>
<comment type="caution">
    <text evidence="3">The sequence shown here is derived from an EMBL/GenBank/DDBJ whole genome shotgun (WGS) entry which is preliminary data.</text>
</comment>
<dbReference type="Proteomes" id="UP000247698">
    <property type="component" value="Unassembled WGS sequence"/>
</dbReference>
<name>A0ABX5N185_9LACO</name>
<dbReference type="PROSITE" id="PS51257">
    <property type="entry name" value="PROKAR_LIPOPROTEIN"/>
    <property type="match status" value="1"/>
</dbReference>
<feature type="region of interest" description="Disordered" evidence="1">
    <location>
        <begin position="25"/>
        <end position="70"/>
    </location>
</feature>
<evidence type="ECO:0008006" key="5">
    <source>
        <dbReference type="Google" id="ProtNLM"/>
    </source>
</evidence>
<sequence>MSKLKKGFTALAISAVALSLFGCSNNKSIESSNKTTKTEKKATKKPAAKPKKKQKAFQLKDSQKSMTSELPNTPVVKDYVLKIKYHGDGDVDISVNNSFNSLFEDEKDTVAEKVNTFVISYSEDLEAEADPYCFLTFTHNGSLVGHSKQFSHNEYKWQ</sequence>
<keyword evidence="2" id="KW-0732">Signal</keyword>
<reference evidence="3 4" key="1">
    <citation type="submission" date="2018-05" db="EMBL/GenBank/DDBJ databases">
        <title>Reference genomes for bee gut microbiota database.</title>
        <authorList>
            <person name="Ellegaard K.M."/>
        </authorList>
    </citation>
    <scope>NUCLEOTIDE SEQUENCE [LARGE SCALE GENOMIC DNA]</scope>
    <source>
        <strain evidence="3 4">ESL0184</strain>
    </source>
</reference>
<dbReference type="RefSeq" id="WP_110446338.1">
    <property type="nucleotide sequence ID" value="NZ_QGLG01000002.1"/>
</dbReference>
<dbReference type="EMBL" id="QGLG01000002">
    <property type="protein sequence ID" value="PXY84860.1"/>
    <property type="molecule type" value="Genomic_DNA"/>
</dbReference>
<accession>A0ABX5N185</accession>
<feature type="chain" id="PRO_5046994834" description="Lipoprotein" evidence="2">
    <location>
        <begin position="23"/>
        <end position="158"/>
    </location>
</feature>
<gene>
    <name evidence="3" type="ORF">DK873_06870</name>
</gene>
<keyword evidence="4" id="KW-1185">Reference proteome</keyword>
<evidence type="ECO:0000256" key="2">
    <source>
        <dbReference type="SAM" id="SignalP"/>
    </source>
</evidence>